<comment type="caution">
    <text evidence="1">The sequence shown here is derived from an EMBL/GenBank/DDBJ whole genome shotgun (WGS) entry which is preliminary data.</text>
</comment>
<dbReference type="AlphaFoldDB" id="A0A0F9SK96"/>
<reference evidence="1" key="1">
    <citation type="journal article" date="2015" name="Nature">
        <title>Complex archaea that bridge the gap between prokaryotes and eukaryotes.</title>
        <authorList>
            <person name="Spang A."/>
            <person name="Saw J.H."/>
            <person name="Jorgensen S.L."/>
            <person name="Zaremba-Niedzwiedzka K."/>
            <person name="Martijn J."/>
            <person name="Lind A.E."/>
            <person name="van Eijk R."/>
            <person name="Schleper C."/>
            <person name="Guy L."/>
            <person name="Ettema T.J."/>
        </authorList>
    </citation>
    <scope>NUCLEOTIDE SEQUENCE</scope>
</reference>
<accession>A0A0F9SK96</accession>
<sequence>MGLWANTINKLQDVLEANIASGQPLQVFRDLVVGEQEAVTSLKPPFLWLHLDTDPIIEDWHAAKDRKQAEFTCLVHVVVPIRKAARPYGVEGDSAQFGVLVGLADVMNVIDSNRSAIIASDLDNVDMNLGVRAVVNQGNKDMNAIIAVTFLQQYGAGGR</sequence>
<dbReference type="EMBL" id="LAZR01000427">
    <property type="protein sequence ID" value="KKN69400.1"/>
    <property type="molecule type" value="Genomic_DNA"/>
</dbReference>
<gene>
    <name evidence="1" type="ORF">LCGC14_0441270</name>
</gene>
<proteinExistence type="predicted"/>
<protein>
    <submittedName>
        <fullName evidence="1">Uncharacterized protein</fullName>
    </submittedName>
</protein>
<name>A0A0F9SK96_9ZZZZ</name>
<evidence type="ECO:0000313" key="1">
    <source>
        <dbReference type="EMBL" id="KKN69400.1"/>
    </source>
</evidence>
<organism evidence="1">
    <name type="scientific">marine sediment metagenome</name>
    <dbReference type="NCBI Taxonomy" id="412755"/>
    <lineage>
        <taxon>unclassified sequences</taxon>
        <taxon>metagenomes</taxon>
        <taxon>ecological metagenomes</taxon>
    </lineage>
</organism>